<protein>
    <submittedName>
        <fullName evidence="2">Uncharacterized protein</fullName>
    </submittedName>
</protein>
<evidence type="ECO:0000313" key="2">
    <source>
        <dbReference type="EMBL" id="RNA11484.1"/>
    </source>
</evidence>
<gene>
    <name evidence="2" type="ORF">BpHYR1_020265</name>
</gene>
<sequence length="124" mass="14885">MQIKSDLKYYEKFTPFISFKSNFWLRQQLKINFEVVNINTFCSPLINPKQSNWLILPTRLAYKNTLKSLLKLQILLFKEIEKIWRYIIYLHLILKIKNTHGSDHINYWGDVSFLLVLFAVLFGN</sequence>
<reference evidence="2 3" key="1">
    <citation type="journal article" date="2018" name="Sci. Rep.">
        <title>Genomic signatures of local adaptation to the degree of environmental predictability in rotifers.</title>
        <authorList>
            <person name="Franch-Gras L."/>
            <person name="Hahn C."/>
            <person name="Garcia-Roger E.M."/>
            <person name="Carmona M.J."/>
            <person name="Serra M."/>
            <person name="Gomez A."/>
        </authorList>
    </citation>
    <scope>NUCLEOTIDE SEQUENCE [LARGE SCALE GENOMIC DNA]</scope>
    <source>
        <strain evidence="2">HYR1</strain>
    </source>
</reference>
<comment type="caution">
    <text evidence="2">The sequence shown here is derived from an EMBL/GenBank/DDBJ whole genome shotgun (WGS) entry which is preliminary data.</text>
</comment>
<feature type="transmembrane region" description="Helical" evidence="1">
    <location>
        <begin position="105"/>
        <end position="123"/>
    </location>
</feature>
<dbReference type="EMBL" id="REGN01005946">
    <property type="protein sequence ID" value="RNA11484.1"/>
    <property type="molecule type" value="Genomic_DNA"/>
</dbReference>
<keyword evidence="1" id="KW-0812">Transmembrane</keyword>
<evidence type="ECO:0000256" key="1">
    <source>
        <dbReference type="SAM" id="Phobius"/>
    </source>
</evidence>
<keyword evidence="1" id="KW-1133">Transmembrane helix</keyword>
<keyword evidence="3" id="KW-1185">Reference proteome</keyword>
<accession>A0A3M7QK16</accession>
<organism evidence="2 3">
    <name type="scientific">Brachionus plicatilis</name>
    <name type="common">Marine rotifer</name>
    <name type="synonym">Brachionus muelleri</name>
    <dbReference type="NCBI Taxonomy" id="10195"/>
    <lineage>
        <taxon>Eukaryota</taxon>
        <taxon>Metazoa</taxon>
        <taxon>Spiralia</taxon>
        <taxon>Gnathifera</taxon>
        <taxon>Rotifera</taxon>
        <taxon>Eurotatoria</taxon>
        <taxon>Monogononta</taxon>
        <taxon>Pseudotrocha</taxon>
        <taxon>Ploima</taxon>
        <taxon>Brachionidae</taxon>
        <taxon>Brachionus</taxon>
    </lineage>
</organism>
<dbReference type="Proteomes" id="UP000276133">
    <property type="component" value="Unassembled WGS sequence"/>
</dbReference>
<proteinExistence type="predicted"/>
<name>A0A3M7QK16_BRAPC</name>
<dbReference type="AlphaFoldDB" id="A0A3M7QK16"/>
<evidence type="ECO:0000313" key="3">
    <source>
        <dbReference type="Proteomes" id="UP000276133"/>
    </source>
</evidence>
<keyword evidence="1" id="KW-0472">Membrane</keyword>